<reference evidence="1" key="1">
    <citation type="submission" date="2018-07" db="EMBL/GenBank/DDBJ databases">
        <title>Annotation of Aphanomyces astaci genome assembly.</title>
        <authorList>
            <person name="Studholme D.J."/>
        </authorList>
    </citation>
    <scope>NUCLEOTIDE SEQUENCE [LARGE SCALE GENOMIC DNA]</scope>
    <source>
        <strain evidence="1">Pc</strain>
    </source>
</reference>
<dbReference type="AlphaFoldDB" id="A0A425DH27"/>
<keyword evidence="2" id="KW-1185">Reference proteome</keyword>
<protein>
    <submittedName>
        <fullName evidence="1">Uncharacterized protein</fullName>
    </submittedName>
</protein>
<accession>A0A425DH27</accession>
<gene>
    <name evidence="1" type="ORF">B5M09_011009</name>
</gene>
<organism evidence="1 2">
    <name type="scientific">Aphanomyces astaci</name>
    <name type="common">Crayfish plague agent</name>
    <dbReference type="NCBI Taxonomy" id="112090"/>
    <lineage>
        <taxon>Eukaryota</taxon>
        <taxon>Sar</taxon>
        <taxon>Stramenopiles</taxon>
        <taxon>Oomycota</taxon>
        <taxon>Saprolegniomycetes</taxon>
        <taxon>Saprolegniales</taxon>
        <taxon>Verrucalvaceae</taxon>
        <taxon>Aphanomyces</taxon>
    </lineage>
</organism>
<dbReference type="EMBL" id="MZMZ02001709">
    <property type="protein sequence ID" value="RQM28556.1"/>
    <property type="molecule type" value="Genomic_DNA"/>
</dbReference>
<sequence length="215" mass="23676">MYVQQPGVIYGGPGYVSSTLSSLVSSPASNLHRGNTRLDSNLRRGNTRLDSNLRRGNTRLDNNILLASIRLDSNLRRVNTRLDSILLQVNTHPSKPHNRAILHSPILNKGTHSRDTHSKATPLNKVTLLTKGTSSQGTLLNSQDTHSLQPGVAYVQPGQYGQQPVYVQQPGVFHGGQGGHMKVGKHGKVKYKGHKGFKGFKGYKNRGRKHKGFFK</sequence>
<evidence type="ECO:0000313" key="1">
    <source>
        <dbReference type="EMBL" id="RQM28556.1"/>
    </source>
</evidence>
<evidence type="ECO:0000313" key="2">
    <source>
        <dbReference type="Proteomes" id="UP000284702"/>
    </source>
</evidence>
<comment type="caution">
    <text evidence="1">The sequence shown here is derived from an EMBL/GenBank/DDBJ whole genome shotgun (WGS) entry which is preliminary data.</text>
</comment>
<dbReference type="Proteomes" id="UP000284702">
    <property type="component" value="Unassembled WGS sequence"/>
</dbReference>
<name>A0A425DH27_APHAT</name>
<proteinExistence type="predicted"/>